<name>A0A2P6NX90_9EUKA</name>
<proteinExistence type="predicted"/>
<evidence type="ECO:0000256" key="1">
    <source>
        <dbReference type="ARBA" id="ARBA00022630"/>
    </source>
</evidence>
<evidence type="ECO:0000313" key="5">
    <source>
        <dbReference type="Proteomes" id="UP000241769"/>
    </source>
</evidence>
<dbReference type="PANTHER" id="PTHR32332">
    <property type="entry name" value="2-NITROPROPANE DIOXYGENASE"/>
    <property type="match status" value="1"/>
</dbReference>
<dbReference type="SUPFAM" id="SSF51412">
    <property type="entry name" value="Inosine monophosphate dehydrogenase (IMPDH)"/>
    <property type="match status" value="1"/>
</dbReference>
<keyword evidence="1" id="KW-0285">Flavoprotein</keyword>
<dbReference type="InParanoid" id="A0A2P6NX90"/>
<gene>
    <name evidence="4" type="ORF">PROFUN_02970</name>
</gene>
<keyword evidence="2" id="KW-0288">FMN</keyword>
<protein>
    <submittedName>
        <fullName evidence="4">Uncharacterized protein</fullName>
    </submittedName>
</protein>
<evidence type="ECO:0000256" key="3">
    <source>
        <dbReference type="ARBA" id="ARBA00023002"/>
    </source>
</evidence>
<dbReference type="Proteomes" id="UP000241769">
    <property type="component" value="Unassembled WGS sequence"/>
</dbReference>
<dbReference type="InterPro" id="IPR013785">
    <property type="entry name" value="Aldolase_TIM"/>
</dbReference>
<dbReference type="STRING" id="1890364.A0A2P6NX90"/>
<dbReference type="InterPro" id="IPR004136">
    <property type="entry name" value="NMO"/>
</dbReference>
<dbReference type="GO" id="GO:0018580">
    <property type="term" value="F:nitronate monooxygenase activity"/>
    <property type="evidence" value="ECO:0007669"/>
    <property type="project" value="InterPro"/>
</dbReference>
<comment type="caution">
    <text evidence="4">The sequence shown here is derived from an EMBL/GenBank/DDBJ whole genome shotgun (WGS) entry which is preliminary data.</text>
</comment>
<reference evidence="4 5" key="1">
    <citation type="journal article" date="2018" name="Genome Biol. Evol.">
        <title>Multiple Roots of Fruiting Body Formation in Amoebozoa.</title>
        <authorList>
            <person name="Hillmann F."/>
            <person name="Forbes G."/>
            <person name="Novohradska S."/>
            <person name="Ferling I."/>
            <person name="Riege K."/>
            <person name="Groth M."/>
            <person name="Westermann M."/>
            <person name="Marz M."/>
            <person name="Spaller T."/>
            <person name="Winckler T."/>
            <person name="Schaap P."/>
            <person name="Glockner G."/>
        </authorList>
    </citation>
    <scope>NUCLEOTIDE SEQUENCE [LARGE SCALE GENOMIC DNA]</scope>
    <source>
        <strain evidence="4 5">Jena</strain>
    </source>
</reference>
<organism evidence="4 5">
    <name type="scientific">Planoprotostelium fungivorum</name>
    <dbReference type="NCBI Taxonomy" id="1890364"/>
    <lineage>
        <taxon>Eukaryota</taxon>
        <taxon>Amoebozoa</taxon>
        <taxon>Evosea</taxon>
        <taxon>Variosea</taxon>
        <taxon>Cavosteliida</taxon>
        <taxon>Cavosteliaceae</taxon>
        <taxon>Planoprotostelium</taxon>
    </lineage>
</organism>
<evidence type="ECO:0000313" key="4">
    <source>
        <dbReference type="EMBL" id="PRP88559.1"/>
    </source>
</evidence>
<dbReference type="Pfam" id="PF03060">
    <property type="entry name" value="NMO"/>
    <property type="match status" value="1"/>
</dbReference>
<keyword evidence="5" id="KW-1185">Reference proteome</keyword>
<dbReference type="EMBL" id="MDYQ01000009">
    <property type="protein sequence ID" value="PRP88559.1"/>
    <property type="molecule type" value="Genomic_DNA"/>
</dbReference>
<evidence type="ECO:0000256" key="2">
    <source>
        <dbReference type="ARBA" id="ARBA00022643"/>
    </source>
</evidence>
<accession>A0A2P6NX90</accession>
<dbReference type="CDD" id="cd04730">
    <property type="entry name" value="NPD_like"/>
    <property type="match status" value="1"/>
</dbReference>
<dbReference type="OrthoDB" id="412383at2759"/>
<dbReference type="Gene3D" id="3.20.20.70">
    <property type="entry name" value="Aldolase class I"/>
    <property type="match status" value="1"/>
</dbReference>
<sequence length="332" mass="35728">MPLKTTLTEMLNIRVPIVQGGMQWVGMAPLVAAISNAGALGVLTALSQGSPEGLRQAIREVRKLTDKPFGVNITILPTINPPPYDEYAKVIVEEKVPVVETAGNAPGKMVQYFKSNGVITIHKCTTIRHALSAQKIGVDVVSIDGFECAGHPGEEDIGGLILLAQAARQLKIPYIASGGVADSRGIAMALAGGAVGVNMGTRFQCTVESPIHDNVKKAIVAAKHTDTVHIFRTLKNTARVYRNKLAEEVVKMERRPGGVKFEEIKDMVSGARGRRVYEDGDIEAGIWTMGTSAGLIDDVPTCKELIDRLEREVEVILSDMTRILAPPTMAKL</sequence>
<keyword evidence="3" id="KW-0560">Oxidoreductase</keyword>
<dbReference type="AlphaFoldDB" id="A0A2P6NX90"/>
<dbReference type="PANTHER" id="PTHR32332:SF20">
    <property type="entry name" value="2-NITROPROPANE DIOXYGENASE-LIKE PROTEIN"/>
    <property type="match status" value="1"/>
</dbReference>